<dbReference type="RefSeq" id="WP_309800016.1">
    <property type="nucleotide sequence ID" value="NZ_BAAAHY010000004.1"/>
</dbReference>
<feature type="transmembrane region" description="Helical" evidence="8">
    <location>
        <begin position="306"/>
        <end position="333"/>
    </location>
</feature>
<evidence type="ECO:0000256" key="5">
    <source>
        <dbReference type="ARBA" id="ARBA00022989"/>
    </source>
</evidence>
<keyword evidence="5 8" id="KW-1133">Transmembrane helix</keyword>
<feature type="transmembrane region" description="Helical" evidence="8">
    <location>
        <begin position="254"/>
        <end position="272"/>
    </location>
</feature>
<evidence type="ECO:0000256" key="6">
    <source>
        <dbReference type="ARBA" id="ARBA00023136"/>
    </source>
</evidence>
<protein>
    <submittedName>
        <fullName evidence="9">Uncharacterized membrane protein (DUF485 family)</fullName>
    </submittedName>
</protein>
<keyword evidence="3" id="KW-0808">Transferase</keyword>
<evidence type="ECO:0000256" key="1">
    <source>
        <dbReference type="ARBA" id="ARBA00004651"/>
    </source>
</evidence>
<keyword evidence="10" id="KW-1185">Reference proteome</keyword>
<feature type="transmembrane region" description="Helical" evidence="8">
    <location>
        <begin position="81"/>
        <end position="102"/>
    </location>
</feature>
<feature type="transmembrane region" description="Helical" evidence="8">
    <location>
        <begin position="446"/>
        <end position="465"/>
    </location>
</feature>
<comment type="caution">
    <text evidence="9">The sequence shown here is derived from an EMBL/GenBank/DDBJ whole genome shotgun (WGS) entry which is preliminary data.</text>
</comment>
<gene>
    <name evidence="9" type="ORF">JOE69_002985</name>
</gene>
<feature type="transmembrane region" description="Helical" evidence="8">
    <location>
        <begin position="391"/>
        <end position="411"/>
    </location>
</feature>
<dbReference type="Pfam" id="PF09594">
    <property type="entry name" value="GT87"/>
    <property type="match status" value="1"/>
</dbReference>
<proteinExistence type="inferred from homology"/>
<evidence type="ECO:0000256" key="3">
    <source>
        <dbReference type="ARBA" id="ARBA00022679"/>
    </source>
</evidence>
<evidence type="ECO:0000313" key="9">
    <source>
        <dbReference type="EMBL" id="MDR6270747.1"/>
    </source>
</evidence>
<accession>A0ABU1JE75</accession>
<comment type="similarity">
    <text evidence="7">Belongs to the glycosyltransferase 87 family.</text>
</comment>
<keyword evidence="2" id="KW-1003">Cell membrane</keyword>
<feature type="transmembrane region" description="Helical" evidence="8">
    <location>
        <begin position="201"/>
        <end position="222"/>
    </location>
</feature>
<evidence type="ECO:0000256" key="2">
    <source>
        <dbReference type="ARBA" id="ARBA00022475"/>
    </source>
</evidence>
<dbReference type="Proteomes" id="UP001185069">
    <property type="component" value="Unassembled WGS sequence"/>
</dbReference>
<feature type="transmembrane region" description="Helical" evidence="8">
    <location>
        <begin position="49"/>
        <end position="69"/>
    </location>
</feature>
<name>A0ABU1JE75_9MICC</name>
<dbReference type="EMBL" id="JAVDQF010000001">
    <property type="protein sequence ID" value="MDR6270747.1"/>
    <property type="molecule type" value="Genomic_DNA"/>
</dbReference>
<evidence type="ECO:0000313" key="10">
    <source>
        <dbReference type="Proteomes" id="UP001185069"/>
    </source>
</evidence>
<sequence>MHTPKTRWLVATGLLVLLLSAMVWSLMDLPRLAWLIPGVARESAQSGRVNFFMTLACWLVFGLAVFCLRRAQPAGSDIRRLRPLAGLVLVGSLLLGAAALSAPPSTSNDSARYAWDGIVQKAGISPYDHVPADPALQSLRPEWLFQAPLPDGSCDKANFPAIPDKSNGVCFAVNRPNVPTIYPPTSEIYFFLVRLPLPAEVGFIGFQAAGLLLALGVTLGLLRLSRKFALPLDRVAWWAWSPLVVIEGINNAHVDLLGAGLLLLAVILLARGRVTGSAIAFGAAVATKLVPVIAAPGMLYRKPWRFIVVSIGTFLVLYLPYLLLSGIGVLGFLPGYLSEEGYDSTQQTSRFVLLTLFLPPQAAVLVGALIILGTGILLWRRTDPDRPWDSQVLFVSVVLLVVSPTYVWYALLLLPLIVLSGRYEYFSVVVALTMLYLSTPLPESMVTARSALAGAVLVLLAAWIWRRQRPGALEPGSLLVPSLASSRTTT</sequence>
<keyword evidence="4 8" id="KW-0812">Transmembrane</keyword>
<dbReference type="InterPro" id="IPR018584">
    <property type="entry name" value="GT87"/>
</dbReference>
<organism evidence="9 10">
    <name type="scientific">Arthrobacter russicus</name>
    <dbReference type="NCBI Taxonomy" id="172040"/>
    <lineage>
        <taxon>Bacteria</taxon>
        <taxon>Bacillati</taxon>
        <taxon>Actinomycetota</taxon>
        <taxon>Actinomycetes</taxon>
        <taxon>Micrococcales</taxon>
        <taxon>Micrococcaceae</taxon>
        <taxon>Arthrobacter</taxon>
    </lineage>
</organism>
<evidence type="ECO:0000256" key="8">
    <source>
        <dbReference type="SAM" id="Phobius"/>
    </source>
</evidence>
<feature type="transmembrane region" description="Helical" evidence="8">
    <location>
        <begin position="353"/>
        <end position="379"/>
    </location>
</feature>
<keyword evidence="6 8" id="KW-0472">Membrane</keyword>
<evidence type="ECO:0000256" key="7">
    <source>
        <dbReference type="ARBA" id="ARBA00024033"/>
    </source>
</evidence>
<feature type="transmembrane region" description="Helical" evidence="8">
    <location>
        <begin position="278"/>
        <end position="299"/>
    </location>
</feature>
<comment type="subcellular location">
    <subcellularLocation>
        <location evidence="1">Cell membrane</location>
        <topology evidence="1">Multi-pass membrane protein</topology>
    </subcellularLocation>
</comment>
<reference evidence="9 10" key="1">
    <citation type="submission" date="2023-07" db="EMBL/GenBank/DDBJ databases">
        <title>Sequencing the genomes of 1000 actinobacteria strains.</title>
        <authorList>
            <person name="Klenk H.-P."/>
        </authorList>
    </citation>
    <scope>NUCLEOTIDE SEQUENCE [LARGE SCALE GENOMIC DNA]</scope>
    <source>
        <strain evidence="9 10">DSM 14555</strain>
    </source>
</reference>
<evidence type="ECO:0000256" key="4">
    <source>
        <dbReference type="ARBA" id="ARBA00022692"/>
    </source>
</evidence>